<proteinExistence type="predicted"/>
<evidence type="ECO:0000313" key="1">
    <source>
        <dbReference type="EMBL" id="VYT21787.1"/>
    </source>
</evidence>
<dbReference type="AlphaFoldDB" id="A0A6N2UWV0"/>
<dbReference type="RefSeq" id="WP_156723864.1">
    <property type="nucleotide sequence ID" value="NZ_CACRSX010000039.1"/>
</dbReference>
<sequence>MIDLSGYDFTDNYVESRLQEIQTMFRPQTEEKHQSLVIHHSLTVGMNAHISKSVEMKVLEKTISSIKFWGVEVQVTE</sequence>
<accession>A0A6N2UWV0</accession>
<protein>
    <submittedName>
        <fullName evidence="1">Uncharacterized protein</fullName>
    </submittedName>
</protein>
<name>A0A6N2UWV0_ANAHA</name>
<reference evidence="1" key="1">
    <citation type="submission" date="2019-11" db="EMBL/GenBank/DDBJ databases">
        <authorList>
            <person name="Feng L."/>
        </authorList>
    </citation>
    <scope>NUCLEOTIDE SEQUENCE</scope>
    <source>
        <strain evidence="1">AhadrusLFYP4</strain>
    </source>
</reference>
<dbReference type="EMBL" id="CACRSX010000039">
    <property type="protein sequence ID" value="VYT21787.1"/>
    <property type="molecule type" value="Genomic_DNA"/>
</dbReference>
<gene>
    <name evidence="1" type="ORF">AHLFYP4_02112</name>
</gene>
<organism evidence="1">
    <name type="scientific">Anaerostipes hadrus</name>
    <dbReference type="NCBI Taxonomy" id="649756"/>
    <lineage>
        <taxon>Bacteria</taxon>
        <taxon>Bacillati</taxon>
        <taxon>Bacillota</taxon>
        <taxon>Clostridia</taxon>
        <taxon>Lachnospirales</taxon>
        <taxon>Lachnospiraceae</taxon>
        <taxon>Anaerostipes</taxon>
    </lineage>
</organism>